<evidence type="ECO:0000259" key="1">
    <source>
        <dbReference type="Pfam" id="PF01872"/>
    </source>
</evidence>
<dbReference type="OrthoDB" id="2313602at2"/>
<dbReference type="Pfam" id="PF01872">
    <property type="entry name" value="RibD_C"/>
    <property type="match status" value="1"/>
</dbReference>
<dbReference type="InterPro" id="IPR050765">
    <property type="entry name" value="Riboflavin_Biosynth_HTPR"/>
</dbReference>
<protein>
    <submittedName>
        <fullName evidence="2">RibD domain-containing protein</fullName>
    </submittedName>
</protein>
<evidence type="ECO:0000313" key="3">
    <source>
        <dbReference type="Proteomes" id="UP000321617"/>
    </source>
</evidence>
<evidence type="ECO:0000313" key="2">
    <source>
        <dbReference type="EMBL" id="TWJ15233.1"/>
    </source>
</evidence>
<dbReference type="PANTHER" id="PTHR38011">
    <property type="entry name" value="DIHYDROFOLATE REDUCTASE FAMILY PROTEIN (AFU_ORTHOLOGUE AFUA_8G06820)"/>
    <property type="match status" value="1"/>
</dbReference>
<dbReference type="Proteomes" id="UP000321617">
    <property type="component" value="Unassembled WGS sequence"/>
</dbReference>
<gene>
    <name evidence="2" type="ORF">LX16_0933</name>
</gene>
<dbReference type="InterPro" id="IPR002734">
    <property type="entry name" value="RibDG_C"/>
</dbReference>
<dbReference type="EMBL" id="VLLL01000005">
    <property type="protein sequence ID" value="TWJ15233.1"/>
    <property type="molecule type" value="Genomic_DNA"/>
</dbReference>
<name>A0A562VBH5_9ACTN</name>
<dbReference type="GO" id="GO:0009231">
    <property type="term" value="P:riboflavin biosynthetic process"/>
    <property type="evidence" value="ECO:0007669"/>
    <property type="project" value="InterPro"/>
</dbReference>
<dbReference type="PANTHER" id="PTHR38011:SF12">
    <property type="entry name" value="BIFUNCTIONAL DEAMINASE-REDUCTASE DOMAIN PROTEIN"/>
    <property type="match status" value="1"/>
</dbReference>
<dbReference type="AlphaFoldDB" id="A0A562VBH5"/>
<dbReference type="Gene3D" id="3.40.430.10">
    <property type="entry name" value="Dihydrofolate Reductase, subunit A"/>
    <property type="match status" value="1"/>
</dbReference>
<accession>A0A562VBH5</accession>
<dbReference type="InterPro" id="IPR024072">
    <property type="entry name" value="DHFR-like_dom_sf"/>
</dbReference>
<feature type="domain" description="Bacterial bifunctional deaminase-reductase C-terminal" evidence="1">
    <location>
        <begin position="4"/>
        <end position="192"/>
    </location>
</feature>
<keyword evidence="3" id="KW-1185">Reference proteome</keyword>
<dbReference type="SUPFAM" id="SSF53597">
    <property type="entry name" value="Dihydrofolate reductase-like"/>
    <property type="match status" value="1"/>
</dbReference>
<reference evidence="2 3" key="1">
    <citation type="journal article" date="2013" name="Stand. Genomic Sci.">
        <title>Genomic Encyclopedia of Type Strains, Phase I: The one thousand microbial genomes (KMG-I) project.</title>
        <authorList>
            <person name="Kyrpides N.C."/>
            <person name="Woyke T."/>
            <person name="Eisen J.A."/>
            <person name="Garrity G."/>
            <person name="Lilburn T.G."/>
            <person name="Beck B.J."/>
            <person name="Whitman W.B."/>
            <person name="Hugenholtz P."/>
            <person name="Klenk H.P."/>
        </authorList>
    </citation>
    <scope>NUCLEOTIDE SEQUENCE [LARGE SCALE GENOMIC DNA]</scope>
    <source>
        <strain evidence="2 3">DSM 45044</strain>
    </source>
</reference>
<dbReference type="GO" id="GO:0008703">
    <property type="term" value="F:5-amino-6-(5-phosphoribosylamino)uracil reductase activity"/>
    <property type="evidence" value="ECO:0007669"/>
    <property type="project" value="InterPro"/>
</dbReference>
<proteinExistence type="predicted"/>
<organism evidence="2 3">
    <name type="scientific">Stackebrandtia albiflava</name>
    <dbReference type="NCBI Taxonomy" id="406432"/>
    <lineage>
        <taxon>Bacteria</taxon>
        <taxon>Bacillati</taxon>
        <taxon>Actinomycetota</taxon>
        <taxon>Actinomycetes</taxon>
        <taxon>Glycomycetales</taxon>
        <taxon>Glycomycetaceae</taxon>
        <taxon>Stackebrandtia</taxon>
    </lineage>
</organism>
<comment type="caution">
    <text evidence="2">The sequence shown here is derived from an EMBL/GenBank/DDBJ whole genome shotgun (WGS) entry which is preliminary data.</text>
</comment>
<sequence length="202" mass="22092">MTIVTGSVSMSLDGFVGPEPGEDGSGVHERLHRWMYDLVAWRERQNLEGGSPNIDSDVVAEEFHQAGAYLLGRNTFDLGEERWGEDPPFRGPVFVVTHRPRPVLTRRNGTVFAFVTEGFESAVAQAKSAANGMDVLCTGGPDVLRQGLSTGLLDELQIHMSPVVLGGGVRLFDGLANYPLEFTMERVIHSGTVTHLRLCAER</sequence>